<accession>A0ABW4FHM8</accession>
<dbReference type="Proteomes" id="UP001597145">
    <property type="component" value="Unassembled WGS sequence"/>
</dbReference>
<dbReference type="InterPro" id="IPR019758">
    <property type="entry name" value="Pept_S26A_signal_pept_1_CS"/>
</dbReference>
<dbReference type="PRINTS" id="PR00727">
    <property type="entry name" value="LEADERPTASE"/>
</dbReference>
<keyword evidence="6 7" id="KW-0378">Hydrolase</keyword>
<dbReference type="EMBL" id="JBHUCP010000003">
    <property type="protein sequence ID" value="MFD1528472.1"/>
    <property type="molecule type" value="Genomic_DNA"/>
</dbReference>
<dbReference type="SUPFAM" id="SSF51306">
    <property type="entry name" value="LexA/Signal peptidase"/>
    <property type="match status" value="1"/>
</dbReference>
<dbReference type="RefSeq" id="WP_343969372.1">
    <property type="nucleotide sequence ID" value="NZ_BAAAJG010000001.1"/>
</dbReference>
<comment type="catalytic activity">
    <reaction evidence="1 7">
        <text>Cleavage of hydrophobic, N-terminal signal or leader sequences from secreted and periplasmic proteins.</text>
        <dbReference type="EC" id="3.4.21.89"/>
    </reaction>
</comment>
<evidence type="ECO:0000256" key="3">
    <source>
        <dbReference type="ARBA" id="ARBA00009370"/>
    </source>
</evidence>
<dbReference type="InterPro" id="IPR036286">
    <property type="entry name" value="LexA/Signal_pep-like_sf"/>
</dbReference>
<evidence type="ECO:0000256" key="6">
    <source>
        <dbReference type="ARBA" id="ARBA00022801"/>
    </source>
</evidence>
<evidence type="ECO:0000256" key="1">
    <source>
        <dbReference type="ARBA" id="ARBA00000677"/>
    </source>
</evidence>
<name>A0ABW4FHM8_9PSEU</name>
<dbReference type="InterPro" id="IPR019533">
    <property type="entry name" value="Peptidase_S26"/>
</dbReference>
<dbReference type="GO" id="GO:0009003">
    <property type="term" value="F:signal peptidase activity"/>
    <property type="evidence" value="ECO:0007669"/>
    <property type="project" value="UniProtKB-EC"/>
</dbReference>
<dbReference type="InterPro" id="IPR000223">
    <property type="entry name" value="Pept_S26A_signal_pept_1"/>
</dbReference>
<dbReference type="PANTHER" id="PTHR43390">
    <property type="entry name" value="SIGNAL PEPTIDASE I"/>
    <property type="match status" value="1"/>
</dbReference>
<evidence type="ECO:0000259" key="8">
    <source>
        <dbReference type="Pfam" id="PF10502"/>
    </source>
</evidence>
<keyword evidence="5 7" id="KW-0645">Protease</keyword>
<evidence type="ECO:0000313" key="10">
    <source>
        <dbReference type="Proteomes" id="UP001597145"/>
    </source>
</evidence>
<evidence type="ECO:0000256" key="2">
    <source>
        <dbReference type="ARBA" id="ARBA00004401"/>
    </source>
</evidence>
<feature type="domain" description="Peptidase S26" evidence="8">
    <location>
        <begin position="3"/>
        <end position="146"/>
    </location>
</feature>
<dbReference type="CDD" id="cd06530">
    <property type="entry name" value="S26_SPase_I"/>
    <property type="match status" value="1"/>
</dbReference>
<organism evidence="9 10">
    <name type="scientific">Pseudonocardia aurantiaca</name>
    <dbReference type="NCBI Taxonomy" id="75290"/>
    <lineage>
        <taxon>Bacteria</taxon>
        <taxon>Bacillati</taxon>
        <taxon>Actinomycetota</taxon>
        <taxon>Actinomycetes</taxon>
        <taxon>Pseudonocardiales</taxon>
        <taxon>Pseudonocardiaceae</taxon>
        <taxon>Pseudonocardia</taxon>
    </lineage>
</organism>
<evidence type="ECO:0000256" key="5">
    <source>
        <dbReference type="ARBA" id="ARBA00022670"/>
    </source>
</evidence>
<keyword evidence="10" id="KW-1185">Reference proteome</keyword>
<dbReference type="NCBIfam" id="TIGR02227">
    <property type="entry name" value="sigpep_I_bact"/>
    <property type="match status" value="1"/>
</dbReference>
<sequence>MAVVLAGLLVTGLLPVELVRVSSVSMAPTLHAGDRVLLVHDTGGLRRGDLVALSDPDGSGLLVKRVLALGGDRFAIEDGVVVVNGAAVVEPYADQSRIDGVYAGPLPVPRGSVYVLGDNRGESVDSLTFGPAPEDSVVGRVTFRLWPSPGRL</sequence>
<comment type="similarity">
    <text evidence="3 7">Belongs to the peptidase S26 family.</text>
</comment>
<dbReference type="PROSITE" id="PS00501">
    <property type="entry name" value="SPASE_I_1"/>
    <property type="match status" value="1"/>
</dbReference>
<evidence type="ECO:0000313" key="9">
    <source>
        <dbReference type="EMBL" id="MFD1528472.1"/>
    </source>
</evidence>
<dbReference type="Gene3D" id="2.10.109.10">
    <property type="entry name" value="Umud Fragment, subunit A"/>
    <property type="match status" value="1"/>
</dbReference>
<comment type="subcellular location">
    <subcellularLocation>
        <location evidence="2">Cell membrane</location>
        <topology evidence="2">Single-pass type II membrane protein</topology>
    </subcellularLocation>
    <subcellularLocation>
        <location evidence="7">Membrane</location>
        <topology evidence="7">Single-pass type II membrane protein</topology>
    </subcellularLocation>
</comment>
<reference evidence="10" key="1">
    <citation type="journal article" date="2019" name="Int. J. Syst. Evol. Microbiol.">
        <title>The Global Catalogue of Microorganisms (GCM) 10K type strain sequencing project: providing services to taxonomists for standard genome sequencing and annotation.</title>
        <authorList>
            <consortium name="The Broad Institute Genomics Platform"/>
            <consortium name="The Broad Institute Genome Sequencing Center for Infectious Disease"/>
            <person name="Wu L."/>
            <person name="Ma J."/>
        </authorList>
    </citation>
    <scope>NUCLEOTIDE SEQUENCE [LARGE SCALE GENOMIC DNA]</scope>
    <source>
        <strain evidence="10">JCM 12165</strain>
    </source>
</reference>
<comment type="caution">
    <text evidence="9">The sequence shown here is derived from an EMBL/GenBank/DDBJ whole genome shotgun (WGS) entry which is preliminary data.</text>
</comment>
<evidence type="ECO:0000256" key="7">
    <source>
        <dbReference type="RuleBase" id="RU362042"/>
    </source>
</evidence>
<gene>
    <name evidence="9" type="primary">lepB</name>
    <name evidence="9" type="ORF">ACFSCY_03370</name>
</gene>
<dbReference type="PROSITE" id="PS00761">
    <property type="entry name" value="SPASE_I_3"/>
    <property type="match status" value="1"/>
</dbReference>
<dbReference type="InterPro" id="IPR019756">
    <property type="entry name" value="Pept_S26A_signal_pept_1_Ser-AS"/>
</dbReference>
<protein>
    <recommendedName>
        <fullName evidence="4 7">Signal peptidase I</fullName>
        <ecNumber evidence="4 7">3.4.21.89</ecNumber>
    </recommendedName>
</protein>
<evidence type="ECO:0000256" key="4">
    <source>
        <dbReference type="ARBA" id="ARBA00013208"/>
    </source>
</evidence>
<dbReference type="PANTHER" id="PTHR43390:SF1">
    <property type="entry name" value="CHLOROPLAST PROCESSING PEPTIDASE"/>
    <property type="match status" value="1"/>
</dbReference>
<dbReference type="Pfam" id="PF10502">
    <property type="entry name" value="Peptidase_S26"/>
    <property type="match status" value="1"/>
</dbReference>
<proteinExistence type="inferred from homology"/>
<dbReference type="EC" id="3.4.21.89" evidence="4 7"/>